<dbReference type="OMA" id="YWLENDI"/>
<dbReference type="EMBL" id="KE123992">
    <property type="protein sequence ID" value="EPB86268.1"/>
    <property type="molecule type" value="Genomic_DNA"/>
</dbReference>
<dbReference type="OrthoDB" id="426718at2759"/>
<dbReference type="InParanoid" id="S2JTZ1"/>
<evidence type="ECO:0000313" key="4">
    <source>
        <dbReference type="Proteomes" id="UP000014254"/>
    </source>
</evidence>
<sequence length="353" mass="39868">MLKTCAQLLLIGAILQPALCNRTERPGPDASWPIIYSSNGDSDVSSNVYDQIGVEFRRRINEYDLLPPAKEVLRYNNTSPEFLDAQFHAALCRTSNCRASFDKWDCGELCDTYLPDGEVIRSFNTFPMGVAGYIVLSHQKKTIYVLVRGASSFRNKITASISTSGSIRRLDNDIFTNHPFIKGAKVQQGLLAAEKDIYQIVQTALYDQLLLTPDYKVDVTGHSFGAGVGSLLVADLNHRHELVNSTNLSGHLFGKTRVGSYEYAAYFKKENLDVRRYVQEGDDIIHVPDIRDGYVHEGDEYWLENDIIQEMVVCPGPFETRDCSNKVKYTKATQHLLYWNIVQNCESDFNNII</sequence>
<dbReference type="SUPFAM" id="SSF53474">
    <property type="entry name" value="alpha/beta-Hydrolases"/>
    <property type="match status" value="1"/>
</dbReference>
<dbReference type="STRING" id="1220926.S2JTZ1"/>
<organism evidence="3 4">
    <name type="scientific">Mucor circinelloides f. circinelloides (strain 1006PhL)</name>
    <name type="common">Mucormycosis agent</name>
    <name type="synonym">Calyptromyces circinelloides</name>
    <dbReference type="NCBI Taxonomy" id="1220926"/>
    <lineage>
        <taxon>Eukaryota</taxon>
        <taxon>Fungi</taxon>
        <taxon>Fungi incertae sedis</taxon>
        <taxon>Mucoromycota</taxon>
        <taxon>Mucoromycotina</taxon>
        <taxon>Mucoromycetes</taxon>
        <taxon>Mucorales</taxon>
        <taxon>Mucorineae</taxon>
        <taxon>Mucoraceae</taxon>
        <taxon>Mucor</taxon>
    </lineage>
</organism>
<evidence type="ECO:0000313" key="3">
    <source>
        <dbReference type="EMBL" id="EPB86268.1"/>
    </source>
</evidence>
<keyword evidence="1" id="KW-0732">Signal</keyword>
<protein>
    <recommendedName>
        <fullName evidence="2">Fungal lipase-type domain-containing protein</fullName>
    </recommendedName>
</protein>
<dbReference type="Proteomes" id="UP000014254">
    <property type="component" value="Unassembled WGS sequence"/>
</dbReference>
<proteinExistence type="predicted"/>
<evidence type="ECO:0000256" key="1">
    <source>
        <dbReference type="SAM" id="SignalP"/>
    </source>
</evidence>
<name>S2JTZ1_MUCC1</name>
<accession>S2JTZ1</accession>
<reference evidence="4" key="1">
    <citation type="submission" date="2013-05" db="EMBL/GenBank/DDBJ databases">
        <title>The Genome sequence of Mucor circinelloides f. circinelloides 1006PhL.</title>
        <authorList>
            <consortium name="The Broad Institute Genomics Platform"/>
            <person name="Cuomo C."/>
            <person name="Earl A."/>
            <person name="Findley K."/>
            <person name="Lee S.C."/>
            <person name="Walker B."/>
            <person name="Young S."/>
            <person name="Zeng Q."/>
            <person name="Gargeya S."/>
            <person name="Fitzgerald M."/>
            <person name="Haas B."/>
            <person name="Abouelleil A."/>
            <person name="Allen A.W."/>
            <person name="Alvarado L."/>
            <person name="Arachchi H.M."/>
            <person name="Berlin A.M."/>
            <person name="Chapman S.B."/>
            <person name="Gainer-Dewar J."/>
            <person name="Goldberg J."/>
            <person name="Griggs A."/>
            <person name="Gujja S."/>
            <person name="Hansen M."/>
            <person name="Howarth C."/>
            <person name="Imamovic A."/>
            <person name="Ireland A."/>
            <person name="Larimer J."/>
            <person name="McCowan C."/>
            <person name="Murphy C."/>
            <person name="Pearson M."/>
            <person name="Poon T.W."/>
            <person name="Priest M."/>
            <person name="Roberts A."/>
            <person name="Saif S."/>
            <person name="Shea T."/>
            <person name="Sisk P."/>
            <person name="Sykes S."/>
            <person name="Wortman J."/>
            <person name="Nusbaum C."/>
            <person name="Birren B."/>
        </authorList>
    </citation>
    <scope>NUCLEOTIDE SEQUENCE [LARGE SCALE GENOMIC DNA]</scope>
    <source>
        <strain evidence="4">1006PhL</strain>
    </source>
</reference>
<evidence type="ECO:0000259" key="2">
    <source>
        <dbReference type="Pfam" id="PF01764"/>
    </source>
</evidence>
<keyword evidence="4" id="KW-1185">Reference proteome</keyword>
<dbReference type="Gene3D" id="3.40.50.1820">
    <property type="entry name" value="alpha/beta hydrolase"/>
    <property type="match status" value="1"/>
</dbReference>
<dbReference type="AlphaFoldDB" id="S2JTZ1"/>
<feature type="chain" id="PRO_5004497524" description="Fungal lipase-type domain-containing protein" evidence="1">
    <location>
        <begin position="21"/>
        <end position="353"/>
    </location>
</feature>
<dbReference type="VEuPathDB" id="FungiDB:HMPREF1544_06910"/>
<feature type="domain" description="Fungal lipase-type" evidence="2">
    <location>
        <begin position="145"/>
        <end position="289"/>
    </location>
</feature>
<feature type="signal peptide" evidence="1">
    <location>
        <begin position="1"/>
        <end position="20"/>
    </location>
</feature>
<dbReference type="eggNOG" id="KOG4569">
    <property type="taxonomic scope" value="Eukaryota"/>
</dbReference>
<dbReference type="CDD" id="cd00519">
    <property type="entry name" value="Lipase_3"/>
    <property type="match status" value="1"/>
</dbReference>
<dbReference type="InterPro" id="IPR029058">
    <property type="entry name" value="AB_hydrolase_fold"/>
</dbReference>
<dbReference type="InterPro" id="IPR002921">
    <property type="entry name" value="Fungal_lipase-type"/>
</dbReference>
<gene>
    <name evidence="3" type="ORF">HMPREF1544_06910</name>
</gene>
<dbReference type="Pfam" id="PF01764">
    <property type="entry name" value="Lipase_3"/>
    <property type="match status" value="1"/>
</dbReference>
<dbReference type="PANTHER" id="PTHR45908">
    <property type="entry name" value="PROTEIN CBG11750-RELATED"/>
    <property type="match status" value="1"/>
</dbReference>
<dbReference type="GO" id="GO:0006629">
    <property type="term" value="P:lipid metabolic process"/>
    <property type="evidence" value="ECO:0007669"/>
    <property type="project" value="InterPro"/>
</dbReference>